<keyword evidence="2" id="KW-1185">Reference proteome</keyword>
<dbReference type="EMBL" id="CP036432">
    <property type="protein sequence ID" value="QDV88643.1"/>
    <property type="molecule type" value="Genomic_DNA"/>
</dbReference>
<reference evidence="1 2" key="1">
    <citation type="submission" date="2019-02" db="EMBL/GenBank/DDBJ databases">
        <title>Deep-cultivation of Planctomycetes and their phenomic and genomic characterization uncovers novel biology.</title>
        <authorList>
            <person name="Wiegand S."/>
            <person name="Jogler M."/>
            <person name="Boedeker C."/>
            <person name="Pinto D."/>
            <person name="Vollmers J."/>
            <person name="Rivas-Marin E."/>
            <person name="Kohn T."/>
            <person name="Peeters S.H."/>
            <person name="Heuer A."/>
            <person name="Rast P."/>
            <person name="Oberbeckmann S."/>
            <person name="Bunk B."/>
            <person name="Jeske O."/>
            <person name="Meyerdierks A."/>
            <person name="Storesund J.E."/>
            <person name="Kallscheuer N."/>
            <person name="Luecker S."/>
            <person name="Lage O.M."/>
            <person name="Pohl T."/>
            <person name="Merkel B.J."/>
            <person name="Hornburger P."/>
            <person name="Mueller R.-W."/>
            <person name="Bruemmer F."/>
            <person name="Labrenz M."/>
            <person name="Spormann A.M."/>
            <person name="Op den Camp H."/>
            <person name="Overmann J."/>
            <person name="Amann R."/>
            <person name="Jetten M.S.M."/>
            <person name="Mascher T."/>
            <person name="Medema M.H."/>
            <person name="Devos D.P."/>
            <person name="Kaster A.-K."/>
            <person name="Ovreas L."/>
            <person name="Rohde M."/>
            <person name="Galperin M.Y."/>
            <person name="Jogler C."/>
        </authorList>
    </citation>
    <scope>NUCLEOTIDE SEQUENCE [LARGE SCALE GENOMIC DNA]</scope>
    <source>
        <strain evidence="1 2">TBK1r</strain>
    </source>
</reference>
<accession>A0ABX5Y2X7</accession>
<organism evidence="1 2">
    <name type="scientific">Stieleria magnilauensis</name>
    <dbReference type="NCBI Taxonomy" id="2527963"/>
    <lineage>
        <taxon>Bacteria</taxon>
        <taxon>Pseudomonadati</taxon>
        <taxon>Planctomycetota</taxon>
        <taxon>Planctomycetia</taxon>
        <taxon>Pirellulales</taxon>
        <taxon>Pirellulaceae</taxon>
        <taxon>Stieleria</taxon>
    </lineage>
</organism>
<dbReference type="Proteomes" id="UP000318081">
    <property type="component" value="Chromosome"/>
</dbReference>
<sequence length="195" mass="21337">MLEVIVSLTLVATIMLVSLNASANMMRNRVTAGQAVQGQLLAGYYLDEISCLDFREASDDAVFGPEPGESASNRSSFDDVDDFAGFHQDTPTFRDGGAIPDFDAWTVDVSVIPLSSFGSGFQIVADTNSQFRMVAVTVTGPDISSQTYRMVKSITPSDRPATQSFERLRRVELRFSGDRRLNVVVPLRNTPAPLY</sequence>
<evidence type="ECO:0008006" key="3">
    <source>
        <dbReference type="Google" id="ProtNLM"/>
    </source>
</evidence>
<protein>
    <recommendedName>
        <fullName evidence="3">Type II secretion system protein</fullName>
    </recommendedName>
</protein>
<evidence type="ECO:0000313" key="2">
    <source>
        <dbReference type="Proteomes" id="UP000318081"/>
    </source>
</evidence>
<proteinExistence type="predicted"/>
<gene>
    <name evidence="1" type="ORF">TBK1r_76780</name>
</gene>
<evidence type="ECO:0000313" key="1">
    <source>
        <dbReference type="EMBL" id="QDV88643.1"/>
    </source>
</evidence>
<name>A0ABX5Y2X7_9BACT</name>